<evidence type="ECO:0000313" key="2">
    <source>
        <dbReference type="Proteomes" id="UP000789901"/>
    </source>
</evidence>
<organism evidence="1 2">
    <name type="scientific">Gigaspora margarita</name>
    <dbReference type="NCBI Taxonomy" id="4874"/>
    <lineage>
        <taxon>Eukaryota</taxon>
        <taxon>Fungi</taxon>
        <taxon>Fungi incertae sedis</taxon>
        <taxon>Mucoromycota</taxon>
        <taxon>Glomeromycotina</taxon>
        <taxon>Glomeromycetes</taxon>
        <taxon>Diversisporales</taxon>
        <taxon>Gigasporaceae</taxon>
        <taxon>Gigaspora</taxon>
    </lineage>
</organism>
<dbReference type="Proteomes" id="UP000789901">
    <property type="component" value="Unassembled WGS sequence"/>
</dbReference>
<proteinExistence type="predicted"/>
<reference evidence="1 2" key="1">
    <citation type="submission" date="2021-06" db="EMBL/GenBank/DDBJ databases">
        <authorList>
            <person name="Kallberg Y."/>
            <person name="Tangrot J."/>
            <person name="Rosling A."/>
        </authorList>
    </citation>
    <scope>NUCLEOTIDE SEQUENCE [LARGE SCALE GENOMIC DNA]</scope>
    <source>
        <strain evidence="1 2">120-4 pot B 10/14</strain>
    </source>
</reference>
<accession>A0ABN7VP01</accession>
<sequence>MNTNEKKLVETNLKNIEDEISIQSKLEKDDEINIKAKLKNLSKNLIRPKLEENNRFIFDPKKLIKSKIVIFNISYKEFNTKIIQIEFGSGDNKAKLAKPIGKIVSKDNELNI</sequence>
<name>A0ABN7VP01_GIGMA</name>
<evidence type="ECO:0000313" key="1">
    <source>
        <dbReference type="EMBL" id="CAG8789183.1"/>
    </source>
</evidence>
<gene>
    <name evidence="1" type="ORF">GMARGA_LOCUS20953</name>
</gene>
<dbReference type="EMBL" id="CAJVQB010018897">
    <property type="protein sequence ID" value="CAG8789183.1"/>
    <property type="molecule type" value="Genomic_DNA"/>
</dbReference>
<protein>
    <submittedName>
        <fullName evidence="1">3702_t:CDS:1</fullName>
    </submittedName>
</protein>
<comment type="caution">
    <text evidence="1">The sequence shown here is derived from an EMBL/GenBank/DDBJ whole genome shotgun (WGS) entry which is preliminary data.</text>
</comment>
<keyword evidence="2" id="KW-1185">Reference proteome</keyword>